<dbReference type="EMBL" id="JAUZQC010000022">
    <property type="protein sequence ID" value="KAK5850371.1"/>
    <property type="molecule type" value="Genomic_DNA"/>
</dbReference>
<dbReference type="CDD" id="cd07061">
    <property type="entry name" value="HP_HAP_like"/>
    <property type="match status" value="1"/>
</dbReference>
<comment type="catalytic activity">
    <reaction evidence="21">
        <text>1D-myo-inositol 1,3,4,5,6-pentakisphosphate + H2O = 1D-myo-inositol 1,4,5,6-tetrakisphosphate + phosphate</text>
        <dbReference type="Rhea" id="RHEA:77143"/>
        <dbReference type="ChEBI" id="CHEBI:15377"/>
        <dbReference type="ChEBI" id="CHEBI:43474"/>
        <dbReference type="ChEBI" id="CHEBI:57627"/>
        <dbReference type="ChEBI" id="CHEBI:57733"/>
    </reaction>
    <physiologicalReaction direction="left-to-right" evidence="21">
        <dbReference type="Rhea" id="RHEA:77144"/>
    </physiologicalReaction>
</comment>
<name>A0AAN7WX78_ELEMC</name>
<evidence type="ECO:0000256" key="13">
    <source>
        <dbReference type="ARBA" id="ARBA00043671"/>
    </source>
</evidence>
<feature type="signal peptide" evidence="26">
    <location>
        <begin position="1"/>
        <end position="26"/>
    </location>
</feature>
<comment type="catalytic activity">
    <reaction evidence="15">
        <text>1D-myo-inositol hexakisphosphate + H2O = 1D-myo-inositol 1,2,4,5,6-pentakisphosphate + phosphate</text>
        <dbReference type="Rhea" id="RHEA:16989"/>
        <dbReference type="ChEBI" id="CHEBI:15377"/>
        <dbReference type="ChEBI" id="CHEBI:43474"/>
        <dbReference type="ChEBI" id="CHEBI:57798"/>
        <dbReference type="ChEBI" id="CHEBI:58130"/>
        <dbReference type="EC" id="3.1.3.62"/>
    </reaction>
    <physiologicalReaction direction="left-to-right" evidence="15">
        <dbReference type="Rhea" id="RHEA:16990"/>
    </physiologicalReaction>
</comment>
<sequence>MSPCSLPAHRALLSAFSLLLLPLSLSLLEVPHIARFFGTKTRYEEVNRALLLDPLWVNRSVLRPPPGESCSPVHLTALIRHGSRFPTVKNIQRIRRLSELVRRAGGAEGGEATGGGPRDMLQEIWSWENWYTEDMDGQLVDKGRQDLRLLAQRLQRLLPSLLSEENSFSLKSSSKHRCVSSMEAFQEGLQGGAVGRFSHSVDDELLRFFERCRGYVEGVEKNRSALVEVKRFKEGGEMEGVQGRVALKLGLPPHLLTPDLVEAAFFLCSYELSIRSLNSPWCFLFTEEDARVLEYKSDLKQFWKRFHGHVISGLSSCPLFHHVFRTLDKAGRPRRATDAPPAPTASVLLGHAETLLPLLSLLGLYRDPQPPTADNYQQQHGRSFRSSQIVPYAANLLFVLFDCQRGPRLQLLLNETPVRFPGLPGDDAPLYRDVRAVYRPLLDGCDSARECEGRGGPRAQHRTLIGCRFSGSKI</sequence>
<evidence type="ECO:0000256" key="22">
    <source>
        <dbReference type="ARBA" id="ARBA00043801"/>
    </source>
</evidence>
<keyword evidence="6" id="KW-1003">Cell membrane</keyword>
<evidence type="ECO:0000256" key="19">
    <source>
        <dbReference type="ARBA" id="ARBA00043747"/>
    </source>
</evidence>
<dbReference type="GO" id="GO:0052745">
    <property type="term" value="F:inositol phosphate phosphatase activity"/>
    <property type="evidence" value="ECO:0007669"/>
    <property type="project" value="TreeGrafter"/>
</dbReference>
<evidence type="ECO:0000256" key="9">
    <source>
        <dbReference type="ARBA" id="ARBA00023136"/>
    </source>
</evidence>
<evidence type="ECO:0000256" key="10">
    <source>
        <dbReference type="ARBA" id="ARBA00023180"/>
    </source>
</evidence>
<protein>
    <recommendedName>
        <fullName evidence="5">Multiple inositol polyphosphate phosphatase 1</fullName>
        <ecNumber evidence="4">3.1.3.62</ecNumber>
        <ecNumber evidence="3">3.1.3.80</ecNumber>
    </recommendedName>
    <alternativeName>
        <fullName evidence="11">2,3-bisphosphoglycerate 3-phosphatase</fullName>
    </alternativeName>
</protein>
<keyword evidence="25" id="KW-1015">Disulfide bond</keyword>
<evidence type="ECO:0000313" key="28">
    <source>
        <dbReference type="Proteomes" id="UP001346869"/>
    </source>
</evidence>
<comment type="catalytic activity">
    <reaction evidence="22">
        <text>1D-myo-inositol 2,3-bisphosphate + H2O = 1D-myo-inositol 2-phosphate + phosphate</text>
        <dbReference type="Rhea" id="RHEA:77139"/>
        <dbReference type="ChEBI" id="CHEBI:15377"/>
        <dbReference type="ChEBI" id="CHEBI:43474"/>
        <dbReference type="ChEBI" id="CHEBI:84142"/>
        <dbReference type="ChEBI" id="CHEBI:195538"/>
    </reaction>
    <physiologicalReaction direction="left-to-right" evidence="22">
        <dbReference type="Rhea" id="RHEA:77140"/>
    </physiologicalReaction>
</comment>
<comment type="catalytic activity">
    <reaction evidence="17">
        <text>1D-myo-inositol 1,2,3,6-tetrakisphosphate + H2O = 1D-myo-inositol 1,2,3-trisphosphate + phosphate</text>
        <dbReference type="Rhea" id="RHEA:77123"/>
        <dbReference type="ChEBI" id="CHEBI:15377"/>
        <dbReference type="ChEBI" id="CHEBI:43474"/>
        <dbReference type="ChEBI" id="CHEBI:195534"/>
        <dbReference type="ChEBI" id="CHEBI:195536"/>
    </reaction>
    <physiologicalReaction direction="left-to-right" evidence="17">
        <dbReference type="Rhea" id="RHEA:77124"/>
    </physiologicalReaction>
</comment>
<reference evidence="27 28" key="2">
    <citation type="journal article" date="2023" name="Mol. Biol. Evol.">
        <title>Genomics of Secondarily Temperate Adaptation in the Only Non-Antarctic Icefish.</title>
        <authorList>
            <person name="Rivera-Colon A.G."/>
            <person name="Rayamajhi N."/>
            <person name="Minhas B.F."/>
            <person name="Madrigal G."/>
            <person name="Bilyk K.T."/>
            <person name="Yoon V."/>
            <person name="Hune M."/>
            <person name="Gregory S."/>
            <person name="Cheng C.H.C."/>
            <person name="Catchen J.M."/>
        </authorList>
    </citation>
    <scope>NUCLEOTIDE SEQUENCE [LARGE SCALE GENOMIC DNA]</scope>
    <source>
        <strain evidence="27">JMC-PN-2008</strain>
    </source>
</reference>
<dbReference type="GO" id="GO:0005886">
    <property type="term" value="C:plasma membrane"/>
    <property type="evidence" value="ECO:0007669"/>
    <property type="project" value="UniProtKB-SubCell"/>
</dbReference>
<comment type="caution">
    <text evidence="27">The sequence shown here is derived from an EMBL/GenBank/DDBJ whole genome shotgun (WGS) entry which is preliminary data.</text>
</comment>
<evidence type="ECO:0000256" key="25">
    <source>
        <dbReference type="PIRSR" id="PIRSR000894-2"/>
    </source>
</evidence>
<comment type="catalytic activity">
    <reaction evidence="23">
        <text>1D-myo-inositol 1,4,5,6-tetrakisphosphate + H2O = 1D-myo-inositol 1,4,5-trisphosphate + phosphate</text>
        <dbReference type="Rhea" id="RHEA:77147"/>
        <dbReference type="ChEBI" id="CHEBI:15377"/>
        <dbReference type="ChEBI" id="CHEBI:43474"/>
        <dbReference type="ChEBI" id="CHEBI:57627"/>
        <dbReference type="ChEBI" id="CHEBI:203600"/>
    </reaction>
    <physiologicalReaction direction="left-to-right" evidence="23">
        <dbReference type="Rhea" id="RHEA:77148"/>
    </physiologicalReaction>
</comment>
<evidence type="ECO:0000256" key="12">
    <source>
        <dbReference type="ARBA" id="ARBA00043668"/>
    </source>
</evidence>
<dbReference type="Proteomes" id="UP001346869">
    <property type="component" value="Unassembled WGS sequence"/>
</dbReference>
<accession>A0AAN7WX78</accession>
<evidence type="ECO:0000256" key="18">
    <source>
        <dbReference type="ARBA" id="ARBA00043746"/>
    </source>
</evidence>
<dbReference type="EC" id="3.1.3.80" evidence="3"/>
<evidence type="ECO:0000256" key="21">
    <source>
        <dbReference type="ARBA" id="ARBA00043762"/>
    </source>
</evidence>
<dbReference type="GO" id="GO:0003993">
    <property type="term" value="F:acid phosphatase activity"/>
    <property type="evidence" value="ECO:0007669"/>
    <property type="project" value="TreeGrafter"/>
</dbReference>
<reference evidence="27 28" key="1">
    <citation type="journal article" date="2023" name="Genes (Basel)">
        <title>Chromosome-Level Genome Assembly and Circadian Gene Repertoire of the Patagonia Blennie Eleginops maclovinus-The Closest Ancestral Proxy of Antarctic Cryonotothenioids.</title>
        <authorList>
            <person name="Cheng C.C."/>
            <person name="Rivera-Colon A.G."/>
            <person name="Minhas B.F."/>
            <person name="Wilson L."/>
            <person name="Rayamajhi N."/>
            <person name="Vargas-Chacoff L."/>
            <person name="Catchen J.M."/>
        </authorList>
    </citation>
    <scope>NUCLEOTIDE SEQUENCE [LARGE SCALE GENOMIC DNA]</scope>
    <source>
        <strain evidence="27">JMC-PN-2008</strain>
    </source>
</reference>
<evidence type="ECO:0000256" key="17">
    <source>
        <dbReference type="ARBA" id="ARBA00043739"/>
    </source>
</evidence>
<gene>
    <name evidence="27" type="ORF">PBY51_001255</name>
</gene>
<dbReference type="AlphaFoldDB" id="A0AAN7WX78"/>
<proteinExistence type="inferred from homology"/>
<keyword evidence="28" id="KW-1185">Reference proteome</keyword>
<evidence type="ECO:0000256" key="26">
    <source>
        <dbReference type="SAM" id="SignalP"/>
    </source>
</evidence>
<dbReference type="PANTHER" id="PTHR20963:SF37">
    <property type="entry name" value="MULTIPLE INOSITOL POLYPHOSPHATE PHOSPHATASE 1"/>
    <property type="match status" value="1"/>
</dbReference>
<evidence type="ECO:0000256" key="1">
    <source>
        <dbReference type="ARBA" id="ARBA00004236"/>
    </source>
</evidence>
<dbReference type="PIRSF" id="PIRSF000894">
    <property type="entry name" value="Acid_phosphatase"/>
    <property type="match status" value="1"/>
</dbReference>
<dbReference type="GO" id="GO:0034417">
    <property type="term" value="F:bisphosphoglycerate 3-phosphatase activity"/>
    <property type="evidence" value="ECO:0007669"/>
    <property type="project" value="UniProtKB-EC"/>
</dbReference>
<dbReference type="Pfam" id="PF00328">
    <property type="entry name" value="His_Phos_2"/>
    <property type="match status" value="1"/>
</dbReference>
<keyword evidence="10" id="KW-0325">Glycoprotein</keyword>
<evidence type="ECO:0000256" key="2">
    <source>
        <dbReference type="ARBA" id="ARBA00008422"/>
    </source>
</evidence>
<evidence type="ECO:0000256" key="4">
    <source>
        <dbReference type="ARBA" id="ARBA00013040"/>
    </source>
</evidence>
<evidence type="ECO:0000256" key="3">
    <source>
        <dbReference type="ARBA" id="ARBA00012976"/>
    </source>
</evidence>
<evidence type="ECO:0000256" key="8">
    <source>
        <dbReference type="ARBA" id="ARBA00022801"/>
    </source>
</evidence>
<evidence type="ECO:0000256" key="23">
    <source>
        <dbReference type="ARBA" id="ARBA00043829"/>
    </source>
</evidence>
<evidence type="ECO:0000256" key="16">
    <source>
        <dbReference type="ARBA" id="ARBA00043733"/>
    </source>
</evidence>
<evidence type="ECO:0000256" key="14">
    <source>
        <dbReference type="ARBA" id="ARBA00043674"/>
    </source>
</evidence>
<comment type="catalytic activity">
    <reaction evidence="13">
        <text>1D-myo-inositol 1,2,4,5,6-pentakisphosphate + H2O = 1D-myo-inositol 1,2,5,6-tetrakisphosphate + phosphate</text>
        <dbReference type="Rhea" id="RHEA:77115"/>
        <dbReference type="ChEBI" id="CHEBI:15377"/>
        <dbReference type="ChEBI" id="CHEBI:43474"/>
        <dbReference type="ChEBI" id="CHEBI:57798"/>
        <dbReference type="ChEBI" id="CHEBI:195535"/>
        <dbReference type="EC" id="3.1.3.62"/>
    </reaction>
    <physiologicalReaction direction="left-to-right" evidence="13">
        <dbReference type="Rhea" id="RHEA:77116"/>
    </physiologicalReaction>
</comment>
<comment type="catalytic activity">
    <reaction evidence="12">
        <text>1D-myo-inositol 1,2,5,6-tetrakisphosphate + H2O = 1D-myo-inositol 1,2,6-trisphosphate + phosphate</text>
        <dbReference type="Rhea" id="RHEA:77119"/>
        <dbReference type="ChEBI" id="CHEBI:15377"/>
        <dbReference type="ChEBI" id="CHEBI:43474"/>
        <dbReference type="ChEBI" id="CHEBI:195535"/>
        <dbReference type="ChEBI" id="CHEBI:195537"/>
        <dbReference type="EC" id="3.1.3.62"/>
    </reaction>
    <physiologicalReaction direction="left-to-right" evidence="12">
        <dbReference type="Rhea" id="RHEA:77120"/>
    </physiologicalReaction>
</comment>
<organism evidence="27 28">
    <name type="scientific">Eleginops maclovinus</name>
    <name type="common">Patagonian blennie</name>
    <name type="synonym">Eleginus maclovinus</name>
    <dbReference type="NCBI Taxonomy" id="56733"/>
    <lineage>
        <taxon>Eukaryota</taxon>
        <taxon>Metazoa</taxon>
        <taxon>Chordata</taxon>
        <taxon>Craniata</taxon>
        <taxon>Vertebrata</taxon>
        <taxon>Euteleostomi</taxon>
        <taxon>Actinopterygii</taxon>
        <taxon>Neopterygii</taxon>
        <taxon>Teleostei</taxon>
        <taxon>Neoteleostei</taxon>
        <taxon>Acanthomorphata</taxon>
        <taxon>Eupercaria</taxon>
        <taxon>Perciformes</taxon>
        <taxon>Notothenioidei</taxon>
        <taxon>Eleginopidae</taxon>
        <taxon>Eleginops</taxon>
    </lineage>
</organism>
<comment type="catalytic activity">
    <reaction evidence="16">
        <text>1D-myo-inositol 1,2,3-trisphosphate + H2O = 1D-myo-inositol 2,3-bisphosphate + phosphate</text>
        <dbReference type="Rhea" id="RHEA:77127"/>
        <dbReference type="ChEBI" id="CHEBI:15377"/>
        <dbReference type="ChEBI" id="CHEBI:43474"/>
        <dbReference type="ChEBI" id="CHEBI:195536"/>
        <dbReference type="ChEBI" id="CHEBI:195538"/>
    </reaction>
    <physiologicalReaction direction="left-to-right" evidence="16">
        <dbReference type="Rhea" id="RHEA:77128"/>
    </physiologicalReaction>
</comment>
<dbReference type="InterPro" id="IPR029033">
    <property type="entry name" value="His_PPase_superfam"/>
</dbReference>
<evidence type="ECO:0000256" key="7">
    <source>
        <dbReference type="ARBA" id="ARBA00022729"/>
    </source>
</evidence>
<feature type="chain" id="PRO_5043041260" description="Multiple inositol polyphosphate phosphatase 1" evidence="26">
    <location>
        <begin position="27"/>
        <end position="474"/>
    </location>
</feature>
<keyword evidence="8" id="KW-0378">Hydrolase</keyword>
<keyword evidence="9" id="KW-0472">Membrane</keyword>
<comment type="catalytic activity">
    <reaction evidence="14">
        <text>1D-myo-inositol 1,2-bisphosphate + H2O = 1D-myo-inositol 2-phosphate + phosphate</text>
        <dbReference type="Rhea" id="RHEA:77135"/>
        <dbReference type="ChEBI" id="CHEBI:15377"/>
        <dbReference type="ChEBI" id="CHEBI:43474"/>
        <dbReference type="ChEBI" id="CHEBI:84142"/>
        <dbReference type="ChEBI" id="CHEBI:195539"/>
        <dbReference type="EC" id="3.1.3.62"/>
    </reaction>
    <physiologicalReaction direction="left-to-right" evidence="14">
        <dbReference type="Rhea" id="RHEA:77136"/>
    </physiologicalReaction>
</comment>
<comment type="catalytic activity">
    <reaction evidence="18">
        <text>1D-myo-inositol hexakisphosphate + H2O = 1D-myo-inositol 1,2,3,5,6-pentakisphosphate + phosphate</text>
        <dbReference type="Rhea" id="RHEA:20960"/>
        <dbReference type="ChEBI" id="CHEBI:15377"/>
        <dbReference type="ChEBI" id="CHEBI:43474"/>
        <dbReference type="ChEBI" id="CHEBI:58130"/>
        <dbReference type="ChEBI" id="CHEBI:58747"/>
    </reaction>
    <physiologicalReaction direction="left-to-right" evidence="18">
        <dbReference type="Rhea" id="RHEA:20961"/>
    </physiologicalReaction>
</comment>
<comment type="similarity">
    <text evidence="2">Belongs to the histidine acid phosphatase family. MINPP1 subfamily.</text>
</comment>
<dbReference type="PANTHER" id="PTHR20963">
    <property type="entry name" value="MULTIPLE INOSITOL POLYPHOSPHATE PHOSPHATASE-RELATED"/>
    <property type="match status" value="1"/>
</dbReference>
<dbReference type="InterPro" id="IPR016274">
    <property type="entry name" value="Histidine_acid_Pase_euk"/>
</dbReference>
<evidence type="ECO:0000256" key="6">
    <source>
        <dbReference type="ARBA" id="ARBA00022475"/>
    </source>
</evidence>
<evidence type="ECO:0000256" key="20">
    <source>
        <dbReference type="ARBA" id="ARBA00043757"/>
    </source>
</evidence>
<dbReference type="EC" id="3.1.3.62" evidence="4"/>
<comment type="catalytic activity">
    <reaction evidence="20">
        <text>1D-myo-inositol 1,2,3,5,6-pentakisphosphate + H2O = 1D-myo-inositol 1,2,3,6-tetrakisphosphate + phosphate</text>
        <dbReference type="Rhea" id="RHEA:77111"/>
        <dbReference type="ChEBI" id="CHEBI:15377"/>
        <dbReference type="ChEBI" id="CHEBI:43474"/>
        <dbReference type="ChEBI" id="CHEBI:58747"/>
        <dbReference type="ChEBI" id="CHEBI:195534"/>
    </reaction>
    <physiologicalReaction direction="left-to-right" evidence="20">
        <dbReference type="Rhea" id="RHEA:77112"/>
    </physiologicalReaction>
</comment>
<feature type="disulfide bond" evidence="25">
    <location>
        <begin position="70"/>
        <end position="403"/>
    </location>
</feature>
<comment type="catalytic activity">
    <reaction evidence="19">
        <text>1D-myo-inositol 1,2,6-trisphosphate + H2O = 1D-myo-inositol 1,2-bisphosphate + phosphate</text>
        <dbReference type="Rhea" id="RHEA:77131"/>
        <dbReference type="ChEBI" id="CHEBI:15377"/>
        <dbReference type="ChEBI" id="CHEBI:43474"/>
        <dbReference type="ChEBI" id="CHEBI:195537"/>
        <dbReference type="ChEBI" id="CHEBI:195539"/>
        <dbReference type="EC" id="3.1.3.62"/>
    </reaction>
    <physiologicalReaction direction="left-to-right" evidence="19">
        <dbReference type="Rhea" id="RHEA:77132"/>
    </physiologicalReaction>
</comment>
<dbReference type="FunFam" id="3.40.50.1240:FF:000014">
    <property type="entry name" value="Multiple inositol polyphosphate phosphatase 1"/>
    <property type="match status" value="1"/>
</dbReference>
<keyword evidence="7 26" id="KW-0732">Signal</keyword>
<feature type="disulfide bond" evidence="25">
    <location>
        <begin position="268"/>
        <end position="282"/>
    </location>
</feature>
<evidence type="ECO:0000256" key="24">
    <source>
        <dbReference type="ARBA" id="ARBA00043832"/>
    </source>
</evidence>
<evidence type="ECO:0000313" key="27">
    <source>
        <dbReference type="EMBL" id="KAK5850371.1"/>
    </source>
</evidence>
<comment type="catalytic activity">
    <reaction evidence="24">
        <text>(2R)-2,3-bisphosphoglycerate + H2O = (2R)-2-phosphoglycerate + phosphate</text>
        <dbReference type="Rhea" id="RHEA:27381"/>
        <dbReference type="ChEBI" id="CHEBI:15377"/>
        <dbReference type="ChEBI" id="CHEBI:43474"/>
        <dbReference type="ChEBI" id="CHEBI:58248"/>
        <dbReference type="ChEBI" id="CHEBI:58289"/>
        <dbReference type="EC" id="3.1.3.80"/>
    </reaction>
    <physiologicalReaction direction="left-to-right" evidence="24">
        <dbReference type="Rhea" id="RHEA:27382"/>
    </physiologicalReaction>
</comment>
<evidence type="ECO:0000256" key="5">
    <source>
        <dbReference type="ARBA" id="ARBA00018097"/>
    </source>
</evidence>
<dbReference type="InterPro" id="IPR000560">
    <property type="entry name" value="His_Pase_clade-2"/>
</dbReference>
<comment type="subcellular location">
    <subcellularLocation>
        <location evidence="1">Cell membrane</location>
    </subcellularLocation>
</comment>
<evidence type="ECO:0000256" key="15">
    <source>
        <dbReference type="ARBA" id="ARBA00043691"/>
    </source>
</evidence>
<evidence type="ECO:0000256" key="11">
    <source>
        <dbReference type="ARBA" id="ARBA00031642"/>
    </source>
</evidence>
<dbReference type="SUPFAM" id="SSF53254">
    <property type="entry name" value="Phosphoglycerate mutase-like"/>
    <property type="match status" value="1"/>
</dbReference>
<dbReference type="Gene3D" id="3.40.50.1240">
    <property type="entry name" value="Phosphoglycerate mutase-like"/>
    <property type="match status" value="1"/>
</dbReference>